<gene>
    <name evidence="2" type="ORF">KFL_001840140</name>
</gene>
<keyword evidence="1" id="KW-0732">Signal</keyword>
<feature type="signal peptide" evidence="1">
    <location>
        <begin position="1"/>
        <end position="23"/>
    </location>
</feature>
<reference evidence="2 3" key="1">
    <citation type="journal article" date="2014" name="Nat. Commun.">
        <title>Klebsormidium flaccidum genome reveals primary factors for plant terrestrial adaptation.</title>
        <authorList>
            <person name="Hori K."/>
            <person name="Maruyama F."/>
            <person name="Fujisawa T."/>
            <person name="Togashi T."/>
            <person name="Yamamoto N."/>
            <person name="Seo M."/>
            <person name="Sato S."/>
            <person name="Yamada T."/>
            <person name="Mori H."/>
            <person name="Tajima N."/>
            <person name="Moriyama T."/>
            <person name="Ikeuchi M."/>
            <person name="Watanabe M."/>
            <person name="Wada H."/>
            <person name="Kobayashi K."/>
            <person name="Saito M."/>
            <person name="Masuda T."/>
            <person name="Sasaki-Sekimoto Y."/>
            <person name="Mashiguchi K."/>
            <person name="Awai K."/>
            <person name="Shimojima M."/>
            <person name="Masuda S."/>
            <person name="Iwai M."/>
            <person name="Nobusawa T."/>
            <person name="Narise T."/>
            <person name="Kondo S."/>
            <person name="Saito H."/>
            <person name="Sato R."/>
            <person name="Murakawa M."/>
            <person name="Ihara Y."/>
            <person name="Oshima-Yamada Y."/>
            <person name="Ohtaka K."/>
            <person name="Satoh M."/>
            <person name="Sonobe K."/>
            <person name="Ishii M."/>
            <person name="Ohtani R."/>
            <person name="Kanamori-Sato M."/>
            <person name="Honoki R."/>
            <person name="Miyazaki D."/>
            <person name="Mochizuki H."/>
            <person name="Umetsu J."/>
            <person name="Higashi K."/>
            <person name="Shibata D."/>
            <person name="Kamiya Y."/>
            <person name="Sato N."/>
            <person name="Nakamura Y."/>
            <person name="Tabata S."/>
            <person name="Ida S."/>
            <person name="Kurokawa K."/>
            <person name="Ohta H."/>
        </authorList>
    </citation>
    <scope>NUCLEOTIDE SEQUENCE [LARGE SCALE GENOMIC DNA]</scope>
    <source>
        <strain evidence="2 3">NIES-2285</strain>
    </source>
</reference>
<evidence type="ECO:0000313" key="3">
    <source>
        <dbReference type="Proteomes" id="UP000054558"/>
    </source>
</evidence>
<evidence type="ECO:0000313" key="2">
    <source>
        <dbReference type="EMBL" id="GAQ84315.1"/>
    </source>
</evidence>
<dbReference type="EMBL" id="DF237133">
    <property type="protein sequence ID" value="GAQ84315.1"/>
    <property type="molecule type" value="Genomic_DNA"/>
</dbReference>
<dbReference type="AlphaFoldDB" id="A0A1Y1I077"/>
<keyword evidence="3" id="KW-1185">Reference proteome</keyword>
<proteinExistence type="predicted"/>
<protein>
    <submittedName>
        <fullName evidence="2">Uncharacterized protein</fullName>
    </submittedName>
</protein>
<name>A0A1Y1I077_KLENI</name>
<accession>A0A1Y1I077</accession>
<organism evidence="2 3">
    <name type="scientific">Klebsormidium nitens</name>
    <name type="common">Green alga</name>
    <name type="synonym">Ulothrix nitens</name>
    <dbReference type="NCBI Taxonomy" id="105231"/>
    <lineage>
        <taxon>Eukaryota</taxon>
        <taxon>Viridiplantae</taxon>
        <taxon>Streptophyta</taxon>
        <taxon>Klebsormidiophyceae</taxon>
        <taxon>Klebsormidiales</taxon>
        <taxon>Klebsormidiaceae</taxon>
        <taxon>Klebsormidium</taxon>
    </lineage>
</organism>
<evidence type="ECO:0000256" key="1">
    <source>
        <dbReference type="SAM" id="SignalP"/>
    </source>
</evidence>
<sequence length="266" mass="27359">MAARFVLLATCLFCLFCAGGVRGQGNTNLSISGVDSTVAPRFSGGPTGFSLNFNPPQTETTGVIQLNIIACGSAALPLNVSVVGTNITSSPPVFTVSANTTRGFAGTVTVANVSLNVSTPPFPVNQSDGSYSIEFTGGTIYIGRVNGTLTGQDIDVRDRDLLFNNTPRLNVTGTFKAQPGGSLQMSASLNAQVLVSRGRLREQQVANSSDVTMSVSDAFVFPPVCARSQVVAATGFASSNLTAADTQGGALRLSASLLANGPDPCR</sequence>
<feature type="chain" id="PRO_5013367627" evidence="1">
    <location>
        <begin position="24"/>
        <end position="266"/>
    </location>
</feature>
<dbReference type="Proteomes" id="UP000054558">
    <property type="component" value="Unassembled WGS sequence"/>
</dbReference>